<dbReference type="GO" id="GO:0004348">
    <property type="term" value="F:glucosylceramidase activity"/>
    <property type="evidence" value="ECO:0007669"/>
    <property type="project" value="InterPro"/>
</dbReference>
<dbReference type="Gene3D" id="2.60.40.1180">
    <property type="entry name" value="Golgi alpha-mannosidase II"/>
    <property type="match status" value="1"/>
</dbReference>
<organism evidence="6 7">
    <name type="scientific">Friedmanniomyces simplex</name>
    <dbReference type="NCBI Taxonomy" id="329884"/>
    <lineage>
        <taxon>Eukaryota</taxon>
        <taxon>Fungi</taxon>
        <taxon>Dikarya</taxon>
        <taxon>Ascomycota</taxon>
        <taxon>Pezizomycotina</taxon>
        <taxon>Dothideomycetes</taxon>
        <taxon>Dothideomycetidae</taxon>
        <taxon>Mycosphaerellales</taxon>
        <taxon>Teratosphaeriaceae</taxon>
        <taxon>Friedmanniomyces</taxon>
    </lineage>
</organism>
<dbReference type="PANTHER" id="PTHR11069:SF23">
    <property type="entry name" value="LYSOSOMAL ACID GLUCOSYLCERAMIDASE"/>
    <property type="match status" value="1"/>
</dbReference>
<keyword evidence="2" id="KW-0732">Signal</keyword>
<dbReference type="Proteomes" id="UP000309340">
    <property type="component" value="Unassembled WGS sequence"/>
</dbReference>
<proteinExistence type="inferred from homology"/>
<comment type="similarity">
    <text evidence="1">Belongs to the glycosyl hydrolase 30 family.</text>
</comment>
<evidence type="ECO:0000256" key="3">
    <source>
        <dbReference type="ARBA" id="ARBA00022801"/>
    </source>
</evidence>
<reference evidence="6 7" key="1">
    <citation type="submission" date="2017-03" db="EMBL/GenBank/DDBJ databases">
        <title>Genomes of endolithic fungi from Antarctica.</title>
        <authorList>
            <person name="Coleine C."/>
            <person name="Masonjones S."/>
            <person name="Stajich J.E."/>
        </authorList>
    </citation>
    <scope>NUCLEOTIDE SEQUENCE [LARGE SCALE GENOMIC DNA]</scope>
    <source>
        <strain evidence="6 7">CCFEE 5184</strain>
    </source>
</reference>
<dbReference type="SUPFAM" id="SSF51445">
    <property type="entry name" value="(Trans)glycosidases"/>
    <property type="match status" value="1"/>
</dbReference>
<dbReference type="InterPro" id="IPR013780">
    <property type="entry name" value="Glyco_hydro_b"/>
</dbReference>
<feature type="compositionally biased region" description="Low complexity" evidence="4">
    <location>
        <begin position="233"/>
        <end position="245"/>
    </location>
</feature>
<feature type="domain" description="Glycosyl hydrolase family 30 beta sandwich" evidence="5">
    <location>
        <begin position="125"/>
        <end position="178"/>
    </location>
</feature>
<dbReference type="STRING" id="329884.A0A4U0X4I7"/>
<dbReference type="Gene3D" id="3.20.20.80">
    <property type="entry name" value="Glycosidases"/>
    <property type="match status" value="1"/>
</dbReference>
<evidence type="ECO:0000313" key="6">
    <source>
        <dbReference type="EMBL" id="TKA70751.1"/>
    </source>
</evidence>
<dbReference type="PANTHER" id="PTHR11069">
    <property type="entry name" value="GLUCOSYLCERAMIDASE"/>
    <property type="match status" value="1"/>
</dbReference>
<dbReference type="AlphaFoldDB" id="A0A4U0X4I7"/>
<dbReference type="Pfam" id="PF17189">
    <property type="entry name" value="Glyco_hydro_30C"/>
    <property type="match status" value="1"/>
</dbReference>
<sequence>TPAPNYTVLNDISRLYPGTLQFMTECSNYLPGAGSVNFEVAQNFIPRVQHGASGASMWVLGVNSDFGPHSPYGGCAGCLGSITVNSSTTYTKTNDYYMVGQFSRFVRRGAVNYQVLQGNEGNGLTSTQFYIMAVQNPDHSWAVIFMNNLDSDQEVVLSFSAHSGQFWEGTVPKATVTTWLLPSEQILRQTNGTQAASMVPPYPLNNGSMRYPTASGAVTGTGFSACNVSVTSTSSSSSGSSSSVTALPVPNTTHTIATTGTA</sequence>
<dbReference type="InterPro" id="IPR033452">
    <property type="entry name" value="GH30_C"/>
</dbReference>
<dbReference type="InterPro" id="IPR017853">
    <property type="entry name" value="GH"/>
</dbReference>
<protein>
    <recommendedName>
        <fullName evidence="5">Glycosyl hydrolase family 30 beta sandwich domain-containing protein</fullName>
    </recommendedName>
</protein>
<gene>
    <name evidence="6" type="ORF">B0A55_08832</name>
</gene>
<dbReference type="InterPro" id="IPR001139">
    <property type="entry name" value="Glyco_hydro_30"/>
</dbReference>
<feature type="region of interest" description="Disordered" evidence="4">
    <location>
        <begin position="233"/>
        <end position="262"/>
    </location>
</feature>
<feature type="compositionally biased region" description="Low complexity" evidence="4">
    <location>
        <begin position="252"/>
        <end position="262"/>
    </location>
</feature>
<evidence type="ECO:0000256" key="1">
    <source>
        <dbReference type="ARBA" id="ARBA00005382"/>
    </source>
</evidence>
<evidence type="ECO:0000256" key="4">
    <source>
        <dbReference type="SAM" id="MobiDB-lite"/>
    </source>
</evidence>
<dbReference type="EMBL" id="NAJQ01000384">
    <property type="protein sequence ID" value="TKA70751.1"/>
    <property type="molecule type" value="Genomic_DNA"/>
</dbReference>
<feature type="non-terminal residue" evidence="6">
    <location>
        <position position="1"/>
    </location>
</feature>
<keyword evidence="3" id="KW-0378">Hydrolase</keyword>
<dbReference type="GO" id="GO:0016020">
    <property type="term" value="C:membrane"/>
    <property type="evidence" value="ECO:0007669"/>
    <property type="project" value="GOC"/>
</dbReference>
<name>A0A4U0X4I7_9PEZI</name>
<accession>A0A4U0X4I7</accession>
<comment type="caution">
    <text evidence="6">The sequence shown here is derived from an EMBL/GenBank/DDBJ whole genome shotgun (WGS) entry which is preliminary data.</text>
</comment>
<evidence type="ECO:0000259" key="5">
    <source>
        <dbReference type="Pfam" id="PF17189"/>
    </source>
</evidence>
<evidence type="ECO:0000256" key="2">
    <source>
        <dbReference type="ARBA" id="ARBA00022729"/>
    </source>
</evidence>
<dbReference type="GO" id="GO:0006680">
    <property type="term" value="P:glucosylceramide catabolic process"/>
    <property type="evidence" value="ECO:0007669"/>
    <property type="project" value="TreeGrafter"/>
</dbReference>
<dbReference type="OrthoDB" id="2160638at2759"/>
<keyword evidence="7" id="KW-1185">Reference proteome</keyword>
<evidence type="ECO:0000313" key="7">
    <source>
        <dbReference type="Proteomes" id="UP000309340"/>
    </source>
</evidence>